<evidence type="ECO:0000313" key="1">
    <source>
        <dbReference type="EMBL" id="MEI4803269.1"/>
    </source>
</evidence>
<keyword evidence="2" id="KW-1185">Reference proteome</keyword>
<proteinExistence type="predicted"/>
<accession>A0ABU8FMZ8</accession>
<sequence length="57" mass="6851">MNAKVKEAMQYFRGKEESCVKLSSGFQNEVYEYTLQDLQYRIEREIPYTNVDFLTFV</sequence>
<dbReference type="RefSeq" id="WP_170857732.1">
    <property type="nucleotide sequence ID" value="NZ_JBAWSX010000012.1"/>
</dbReference>
<dbReference type="Proteomes" id="UP001372526">
    <property type="component" value="Unassembled WGS sequence"/>
</dbReference>
<name>A0ABU8FMZ8_9BACI</name>
<gene>
    <name evidence="1" type="ORF">WAZ07_18645</name>
</gene>
<reference evidence="1 2" key="1">
    <citation type="submission" date="2024-01" db="EMBL/GenBank/DDBJ databases">
        <title>Seven novel Bacillus-like species.</title>
        <authorList>
            <person name="Liu G."/>
        </authorList>
    </citation>
    <scope>NUCLEOTIDE SEQUENCE [LARGE SCALE GENOMIC DNA]</scope>
    <source>
        <strain evidence="1 2">FJAT-51639</strain>
    </source>
</reference>
<organism evidence="1 2">
    <name type="scientific">Bacillus bruguierae</name>
    <dbReference type="NCBI Taxonomy" id="3127667"/>
    <lineage>
        <taxon>Bacteria</taxon>
        <taxon>Bacillati</taxon>
        <taxon>Bacillota</taxon>
        <taxon>Bacilli</taxon>
        <taxon>Bacillales</taxon>
        <taxon>Bacillaceae</taxon>
        <taxon>Bacillus</taxon>
    </lineage>
</organism>
<evidence type="ECO:0000313" key="2">
    <source>
        <dbReference type="Proteomes" id="UP001372526"/>
    </source>
</evidence>
<dbReference type="EMBL" id="JBAWSX010000012">
    <property type="protein sequence ID" value="MEI4803269.1"/>
    <property type="molecule type" value="Genomic_DNA"/>
</dbReference>
<protein>
    <submittedName>
        <fullName evidence="1">Uncharacterized protein</fullName>
    </submittedName>
</protein>
<comment type="caution">
    <text evidence="1">The sequence shown here is derived from an EMBL/GenBank/DDBJ whole genome shotgun (WGS) entry which is preliminary data.</text>
</comment>